<comment type="caution">
    <text evidence="5">The sequence shown here is derived from an EMBL/GenBank/DDBJ whole genome shotgun (WGS) entry which is preliminary data.</text>
</comment>
<dbReference type="PANTHER" id="PTHR33154">
    <property type="entry name" value="TRANSCRIPTIONAL REGULATOR, ARSR FAMILY"/>
    <property type="match status" value="1"/>
</dbReference>
<evidence type="ECO:0000259" key="4">
    <source>
        <dbReference type="PROSITE" id="PS50987"/>
    </source>
</evidence>
<dbReference type="PROSITE" id="PS50987">
    <property type="entry name" value="HTH_ARSR_2"/>
    <property type="match status" value="1"/>
</dbReference>
<keyword evidence="1" id="KW-0805">Transcription regulation</keyword>
<evidence type="ECO:0000313" key="5">
    <source>
        <dbReference type="EMBL" id="NNF07253.1"/>
    </source>
</evidence>
<dbReference type="EMBL" id="JABDJR010000436">
    <property type="protein sequence ID" value="NNF07253.1"/>
    <property type="molecule type" value="Genomic_DNA"/>
</dbReference>
<dbReference type="GO" id="GO:0003700">
    <property type="term" value="F:DNA-binding transcription factor activity"/>
    <property type="evidence" value="ECO:0007669"/>
    <property type="project" value="InterPro"/>
</dbReference>
<dbReference type="InterPro" id="IPR051081">
    <property type="entry name" value="HTH_MetalResp_TranReg"/>
</dbReference>
<dbReference type="NCBIfam" id="NF033788">
    <property type="entry name" value="HTH_metalloreg"/>
    <property type="match status" value="1"/>
</dbReference>
<evidence type="ECO:0000313" key="6">
    <source>
        <dbReference type="Proteomes" id="UP000547674"/>
    </source>
</evidence>
<dbReference type="PANTHER" id="PTHR33154:SF33">
    <property type="entry name" value="TRANSCRIPTIONAL REPRESSOR SDPR"/>
    <property type="match status" value="1"/>
</dbReference>
<dbReference type="SMART" id="SM00418">
    <property type="entry name" value="HTH_ARSR"/>
    <property type="match status" value="1"/>
</dbReference>
<dbReference type="SUPFAM" id="SSF46785">
    <property type="entry name" value="Winged helix' DNA-binding domain"/>
    <property type="match status" value="1"/>
</dbReference>
<protein>
    <submittedName>
        <fullName evidence="5">Winged helix-turn-helix transcriptional regulator</fullName>
    </submittedName>
</protein>
<evidence type="ECO:0000256" key="2">
    <source>
        <dbReference type="ARBA" id="ARBA00023125"/>
    </source>
</evidence>
<gene>
    <name evidence="5" type="ORF">HKN21_10875</name>
</gene>
<dbReference type="InterPro" id="IPR036388">
    <property type="entry name" value="WH-like_DNA-bd_sf"/>
</dbReference>
<keyword evidence="3" id="KW-0804">Transcription</keyword>
<proteinExistence type="predicted"/>
<keyword evidence="2" id="KW-0238">DNA-binding</keyword>
<dbReference type="PRINTS" id="PR00778">
    <property type="entry name" value="HTHARSR"/>
</dbReference>
<feature type="domain" description="HTH arsR-type" evidence="4">
    <location>
        <begin position="2"/>
        <end position="96"/>
    </location>
</feature>
<dbReference type="Pfam" id="PF12840">
    <property type="entry name" value="HTH_20"/>
    <property type="match status" value="1"/>
</dbReference>
<organism evidence="5 6">
    <name type="scientific">Eiseniibacteriota bacterium</name>
    <dbReference type="NCBI Taxonomy" id="2212470"/>
    <lineage>
        <taxon>Bacteria</taxon>
        <taxon>Candidatus Eiseniibacteriota</taxon>
    </lineage>
</organism>
<dbReference type="GO" id="GO:0003677">
    <property type="term" value="F:DNA binding"/>
    <property type="evidence" value="ECO:0007669"/>
    <property type="project" value="UniProtKB-KW"/>
</dbReference>
<accession>A0A7Y2H319</accession>
<reference evidence="5 6" key="1">
    <citation type="submission" date="2020-03" db="EMBL/GenBank/DDBJ databases">
        <title>Metabolic flexibility allows generalist bacteria to become dominant in a frequently disturbed ecosystem.</title>
        <authorList>
            <person name="Chen Y.-J."/>
            <person name="Leung P.M."/>
            <person name="Bay S.K."/>
            <person name="Hugenholtz P."/>
            <person name="Kessler A.J."/>
            <person name="Shelley G."/>
            <person name="Waite D.W."/>
            <person name="Cook P.L."/>
            <person name="Greening C."/>
        </authorList>
    </citation>
    <scope>NUCLEOTIDE SEQUENCE [LARGE SCALE GENOMIC DNA]</scope>
    <source>
        <strain evidence="5">SS_bin_28</strain>
    </source>
</reference>
<dbReference type="Proteomes" id="UP000547674">
    <property type="component" value="Unassembled WGS sequence"/>
</dbReference>
<evidence type="ECO:0000256" key="1">
    <source>
        <dbReference type="ARBA" id="ARBA00023015"/>
    </source>
</evidence>
<dbReference type="InterPro" id="IPR011991">
    <property type="entry name" value="ArsR-like_HTH"/>
</dbReference>
<evidence type="ECO:0000256" key="3">
    <source>
        <dbReference type="ARBA" id="ARBA00023163"/>
    </source>
</evidence>
<name>A0A7Y2H319_UNCEI</name>
<dbReference type="CDD" id="cd00090">
    <property type="entry name" value="HTH_ARSR"/>
    <property type="match status" value="1"/>
</dbReference>
<dbReference type="AlphaFoldDB" id="A0A7Y2H319"/>
<sequence>MVNYPSNPSMAQIFSALADPTRLSIVERLNAGPALVSDLARPFAMSAPAISRHLRVLERAGLIHRAVRGRHHWIHLNPTALSAMGSWINPMLNITDTLQPSLSRRLVIERTRQAAHADSLYETAGNRSLRSLLLKSRLEESKQANQN</sequence>
<dbReference type="InterPro" id="IPR001845">
    <property type="entry name" value="HTH_ArsR_DNA-bd_dom"/>
</dbReference>
<dbReference type="InterPro" id="IPR036390">
    <property type="entry name" value="WH_DNA-bd_sf"/>
</dbReference>
<dbReference type="Gene3D" id="1.10.10.10">
    <property type="entry name" value="Winged helix-like DNA-binding domain superfamily/Winged helix DNA-binding domain"/>
    <property type="match status" value="1"/>
</dbReference>